<feature type="transmembrane region" description="Helical" evidence="2">
    <location>
        <begin position="103"/>
        <end position="120"/>
    </location>
</feature>
<keyword evidence="4" id="KW-1185">Reference proteome</keyword>
<accession>A0A916JNG9</accession>
<protein>
    <submittedName>
        <fullName evidence="3">Uncharacterized protein</fullName>
    </submittedName>
</protein>
<dbReference type="Proteomes" id="UP000683507">
    <property type="component" value="Chromosome"/>
</dbReference>
<evidence type="ECO:0000313" key="3">
    <source>
        <dbReference type="EMBL" id="CAG5083406.1"/>
    </source>
</evidence>
<gene>
    <name evidence="3" type="ORF">CRYO30217_02187</name>
</gene>
<evidence type="ECO:0000256" key="1">
    <source>
        <dbReference type="SAM" id="MobiDB-lite"/>
    </source>
</evidence>
<organism evidence="3 4">
    <name type="scientific">Parvicella tangerina</name>
    <dbReference type="NCBI Taxonomy" id="2829795"/>
    <lineage>
        <taxon>Bacteria</taxon>
        <taxon>Pseudomonadati</taxon>
        <taxon>Bacteroidota</taxon>
        <taxon>Flavobacteriia</taxon>
        <taxon>Flavobacteriales</taxon>
        <taxon>Parvicellaceae</taxon>
        <taxon>Parvicella</taxon>
    </lineage>
</organism>
<dbReference type="RefSeq" id="WP_258542418.1">
    <property type="nucleotide sequence ID" value="NZ_OU015584.1"/>
</dbReference>
<proteinExistence type="predicted"/>
<dbReference type="EMBL" id="OU015584">
    <property type="protein sequence ID" value="CAG5083406.1"/>
    <property type="molecule type" value="Genomic_DNA"/>
</dbReference>
<name>A0A916JNG9_9FLAO</name>
<evidence type="ECO:0000256" key="2">
    <source>
        <dbReference type="SAM" id="Phobius"/>
    </source>
</evidence>
<dbReference type="KEGG" id="ptan:CRYO30217_02187"/>
<feature type="compositionally biased region" description="Basic and acidic residues" evidence="1">
    <location>
        <begin position="137"/>
        <end position="154"/>
    </location>
</feature>
<keyword evidence="2" id="KW-1133">Transmembrane helix</keyword>
<keyword evidence="2" id="KW-0472">Membrane</keyword>
<feature type="region of interest" description="Disordered" evidence="1">
    <location>
        <begin position="134"/>
        <end position="154"/>
    </location>
</feature>
<sequence>MDEKNRHIDKILLSKSYEELTAEEFLVIKDEISSESEYNDLRAMLMASVREINAAQDIEPRATTKSFLMKEFGKVHPATRTNAGTGGLGFLFPRDKAFYQKPGYQLIAIAAVVILIITIFPKITGDISNKGEIAQHNVEEPTTTKKDDVNKPKEDVKKQLDETVEKDLANQQEQTTDQMIATGNKEQKETSSPLVVQDEEVLKDKVADVKNIDHIAQLEEEVAAPAMEAPAEDAYVTDELSDFTQETTVVAGSNTVTTNDSSSDLDDYYDYNMNNSAGETGGAELAVVEESAEVDQVMSKTEVVAKSPSKERSNAKLDTPVPAVKKVKTLAENAELIDLFYTAM</sequence>
<evidence type="ECO:0000313" key="4">
    <source>
        <dbReference type="Proteomes" id="UP000683507"/>
    </source>
</evidence>
<keyword evidence="2" id="KW-0812">Transmembrane</keyword>
<reference evidence="3" key="1">
    <citation type="submission" date="2021-04" db="EMBL/GenBank/DDBJ databases">
        <authorList>
            <person name="Rodrigo-Torres L."/>
            <person name="Arahal R. D."/>
            <person name="Lucena T."/>
        </authorList>
    </citation>
    <scope>NUCLEOTIDE SEQUENCE</scope>
    <source>
        <strain evidence="3">AS29M-1</strain>
    </source>
</reference>
<dbReference type="AlphaFoldDB" id="A0A916JNG9"/>